<dbReference type="Proteomes" id="UP001500266">
    <property type="component" value="Unassembled WGS sequence"/>
</dbReference>
<dbReference type="Gene3D" id="2.40.320.10">
    <property type="entry name" value="Hypothetical Protein Pfu-838710-001"/>
    <property type="match status" value="1"/>
</dbReference>
<feature type="domain" description="CYTH" evidence="1">
    <location>
        <begin position="6"/>
        <end position="186"/>
    </location>
</feature>
<keyword evidence="3" id="KW-1185">Reference proteome</keyword>
<dbReference type="PANTHER" id="PTHR21028:SF2">
    <property type="entry name" value="CYTH DOMAIN-CONTAINING PROTEIN"/>
    <property type="match status" value="1"/>
</dbReference>
<dbReference type="EMBL" id="BAABDO010000082">
    <property type="protein sequence ID" value="GAA4149813.1"/>
    <property type="molecule type" value="Genomic_DNA"/>
</dbReference>
<proteinExistence type="predicted"/>
<sequence length="191" mass="21136">MSSERIQEIEVKYRAVNGTALEAALAGRGVVLSAPVRQDDQAYAPRSWSYGDSKIGVPFARLRTQKGRCGHLFTVKRPVADEQACIEHETMVQDRAQMHQALVTMGFRPTVRIVKTRRTARMDTRELGEVAVCVDEVEGLGLFLELEAVVRGDSAERAQRVLDRVARSLGVGLERVSDTYDSLVHQTPATA</sequence>
<dbReference type="CDD" id="cd07890">
    <property type="entry name" value="CYTH-like_AC_IV-like"/>
    <property type="match status" value="1"/>
</dbReference>
<evidence type="ECO:0000259" key="1">
    <source>
        <dbReference type="PROSITE" id="PS51707"/>
    </source>
</evidence>
<organism evidence="2 3">
    <name type="scientific">Actinomadura keratinilytica</name>
    <dbReference type="NCBI Taxonomy" id="547461"/>
    <lineage>
        <taxon>Bacteria</taxon>
        <taxon>Bacillati</taxon>
        <taxon>Actinomycetota</taxon>
        <taxon>Actinomycetes</taxon>
        <taxon>Streptosporangiales</taxon>
        <taxon>Thermomonosporaceae</taxon>
        <taxon>Actinomadura</taxon>
    </lineage>
</organism>
<dbReference type="InterPro" id="IPR033469">
    <property type="entry name" value="CYTH-like_dom_sf"/>
</dbReference>
<dbReference type="SUPFAM" id="SSF55154">
    <property type="entry name" value="CYTH-like phosphatases"/>
    <property type="match status" value="1"/>
</dbReference>
<evidence type="ECO:0000313" key="3">
    <source>
        <dbReference type="Proteomes" id="UP001500266"/>
    </source>
</evidence>
<dbReference type="PANTHER" id="PTHR21028">
    <property type="entry name" value="SI:CH211-156B7.4"/>
    <property type="match status" value="1"/>
</dbReference>
<name>A0ABP7Z865_9ACTN</name>
<dbReference type="InterPro" id="IPR023577">
    <property type="entry name" value="CYTH_domain"/>
</dbReference>
<gene>
    <name evidence="2" type="ORF">GCM10022416_45490</name>
</gene>
<reference evidence="3" key="1">
    <citation type="journal article" date="2019" name="Int. J. Syst. Evol. Microbiol.">
        <title>The Global Catalogue of Microorganisms (GCM) 10K type strain sequencing project: providing services to taxonomists for standard genome sequencing and annotation.</title>
        <authorList>
            <consortium name="The Broad Institute Genomics Platform"/>
            <consortium name="The Broad Institute Genome Sequencing Center for Infectious Disease"/>
            <person name="Wu L."/>
            <person name="Ma J."/>
        </authorList>
    </citation>
    <scope>NUCLEOTIDE SEQUENCE [LARGE SCALE GENOMIC DNA]</scope>
    <source>
        <strain evidence="3">JCM 17316</strain>
    </source>
</reference>
<dbReference type="InterPro" id="IPR008173">
    <property type="entry name" value="Adenylyl_cyclase_CyaB"/>
</dbReference>
<evidence type="ECO:0000313" key="2">
    <source>
        <dbReference type="EMBL" id="GAA4149813.1"/>
    </source>
</evidence>
<dbReference type="RefSeq" id="WP_345023567.1">
    <property type="nucleotide sequence ID" value="NZ_BAABDO010000082.1"/>
</dbReference>
<dbReference type="PROSITE" id="PS51707">
    <property type="entry name" value="CYTH"/>
    <property type="match status" value="1"/>
</dbReference>
<accession>A0ABP7Z865</accession>
<protein>
    <recommendedName>
        <fullName evidence="1">CYTH domain-containing protein</fullName>
    </recommendedName>
</protein>
<dbReference type="Pfam" id="PF01928">
    <property type="entry name" value="CYTH"/>
    <property type="match status" value="1"/>
</dbReference>
<comment type="caution">
    <text evidence="2">The sequence shown here is derived from an EMBL/GenBank/DDBJ whole genome shotgun (WGS) entry which is preliminary data.</text>
</comment>